<dbReference type="SMART" id="SM00360">
    <property type="entry name" value="RRM"/>
    <property type="match status" value="1"/>
</dbReference>
<feature type="domain" description="RRM" evidence="2">
    <location>
        <begin position="7"/>
        <end position="76"/>
    </location>
</feature>
<dbReference type="SUPFAM" id="SSF54928">
    <property type="entry name" value="RNA-binding domain, RBD"/>
    <property type="match status" value="1"/>
</dbReference>
<dbReference type="PANTHER" id="PTHR35309:SF2">
    <property type="entry name" value="TOCOPHEROL CYCLASE, CHLOROPLASTIC"/>
    <property type="match status" value="1"/>
</dbReference>
<organism evidence="3">
    <name type="scientific">Ananas comosus var. bracteatus</name>
    <name type="common">red pineapple</name>
    <dbReference type="NCBI Taxonomy" id="296719"/>
    <lineage>
        <taxon>Eukaryota</taxon>
        <taxon>Viridiplantae</taxon>
        <taxon>Streptophyta</taxon>
        <taxon>Embryophyta</taxon>
        <taxon>Tracheophyta</taxon>
        <taxon>Spermatophyta</taxon>
        <taxon>Magnoliopsida</taxon>
        <taxon>Liliopsida</taxon>
        <taxon>Poales</taxon>
        <taxon>Bromeliaceae</taxon>
        <taxon>Bromelioideae</taxon>
        <taxon>Ananas</taxon>
    </lineage>
</organism>
<dbReference type="PANTHER" id="PTHR35309">
    <property type="match status" value="1"/>
</dbReference>
<dbReference type="InterPro" id="IPR025893">
    <property type="entry name" value="Tocopherol_cyclase"/>
</dbReference>
<accession>A0A6V7P1N0</accession>
<dbReference type="InterPro" id="IPR000504">
    <property type="entry name" value="RRM_dom"/>
</dbReference>
<gene>
    <name evidence="3" type="ORF">CB5_LOCUS7962</name>
</gene>
<dbReference type="InterPro" id="IPR035979">
    <property type="entry name" value="RBD_domain_sf"/>
</dbReference>
<evidence type="ECO:0000313" key="3">
    <source>
        <dbReference type="EMBL" id="CAD1824751.1"/>
    </source>
</evidence>
<dbReference type="GO" id="GO:0009976">
    <property type="term" value="F:tocopherol cyclase activity"/>
    <property type="evidence" value="ECO:0007669"/>
    <property type="project" value="InterPro"/>
</dbReference>
<dbReference type="Gene3D" id="3.40.1190.20">
    <property type="match status" value="1"/>
</dbReference>
<dbReference type="AlphaFoldDB" id="A0A6V7P1N0"/>
<sequence length="240" mass="25673">MDRSMGARGYVGNVHVQVTEALLQEVFQSTGPVEGCKLIRKEKSSFGFVDYYDPGSVALAIMTLNGRHLKANNLALILFVAVVCDPVMGDEGKLYVPQELVSVPREKLSGENETHVVEVEATAKEPGTPLRAPTKEGGLVTACKDTCFGDLRLQIWERSNDVASRPGSEQKASPGWDPVKLALMPMMALALDPSGSPTGSGAPGRTSNIYPDCVGTAVVDEDHCRSRSMEPVDGPIHHAG</sequence>
<dbReference type="GO" id="GO:0003723">
    <property type="term" value="F:RNA binding"/>
    <property type="evidence" value="ECO:0007669"/>
    <property type="project" value="UniProtKB-UniRule"/>
</dbReference>
<dbReference type="Gene3D" id="3.30.70.330">
    <property type="match status" value="1"/>
</dbReference>
<reference evidence="3" key="1">
    <citation type="submission" date="2020-07" db="EMBL/GenBank/DDBJ databases">
        <authorList>
            <person name="Lin J."/>
        </authorList>
    </citation>
    <scope>NUCLEOTIDE SEQUENCE</scope>
</reference>
<dbReference type="EMBL" id="LR862144">
    <property type="protein sequence ID" value="CAD1824751.1"/>
    <property type="molecule type" value="Genomic_DNA"/>
</dbReference>
<dbReference type="Pfam" id="PF14249">
    <property type="entry name" value="Tocopherol_cycl"/>
    <property type="match status" value="1"/>
</dbReference>
<proteinExistence type="predicted"/>
<name>A0A6V7P1N0_ANACO</name>
<dbReference type="PROSITE" id="PS50102">
    <property type="entry name" value="RRM"/>
    <property type="match status" value="1"/>
</dbReference>
<dbReference type="InterPro" id="IPR029056">
    <property type="entry name" value="Ribokinase-like"/>
</dbReference>
<evidence type="ECO:0000259" key="2">
    <source>
        <dbReference type="PROSITE" id="PS50102"/>
    </source>
</evidence>
<protein>
    <recommendedName>
        <fullName evidence="2">RRM domain-containing protein</fullName>
    </recommendedName>
</protein>
<evidence type="ECO:0000256" key="1">
    <source>
        <dbReference type="PROSITE-ProRule" id="PRU00176"/>
    </source>
</evidence>
<dbReference type="InterPro" id="IPR012677">
    <property type="entry name" value="Nucleotide-bd_a/b_plait_sf"/>
</dbReference>
<dbReference type="Pfam" id="PF00076">
    <property type="entry name" value="RRM_1"/>
    <property type="match status" value="1"/>
</dbReference>
<keyword evidence="1" id="KW-0694">RNA-binding</keyword>